<evidence type="ECO:0000313" key="4">
    <source>
        <dbReference type="EMBL" id="MFC0384668.1"/>
    </source>
</evidence>
<name>A0ABV6IM38_9PROT</name>
<organism evidence="4 5">
    <name type="scientific">Muricoccus vinaceus</name>
    <dbReference type="NCBI Taxonomy" id="424704"/>
    <lineage>
        <taxon>Bacteria</taxon>
        <taxon>Pseudomonadati</taxon>
        <taxon>Pseudomonadota</taxon>
        <taxon>Alphaproteobacteria</taxon>
        <taxon>Acetobacterales</taxon>
        <taxon>Roseomonadaceae</taxon>
        <taxon>Muricoccus</taxon>
    </lineage>
</organism>
<comment type="caution">
    <text evidence="4">The sequence shown here is derived from an EMBL/GenBank/DDBJ whole genome shotgun (WGS) entry which is preliminary data.</text>
</comment>
<reference evidence="4 5" key="1">
    <citation type="submission" date="2024-09" db="EMBL/GenBank/DDBJ databases">
        <authorList>
            <person name="Sun Q."/>
            <person name="Mori K."/>
        </authorList>
    </citation>
    <scope>NUCLEOTIDE SEQUENCE [LARGE SCALE GENOMIC DNA]</scope>
    <source>
        <strain evidence="4 5">CCM 7468</strain>
    </source>
</reference>
<keyword evidence="1" id="KW-0732">Signal</keyword>
<gene>
    <name evidence="4" type="ORF">ACFFIC_03775</name>
</gene>
<dbReference type="InterPro" id="IPR013424">
    <property type="entry name" value="Ice-binding_C"/>
</dbReference>
<protein>
    <submittedName>
        <fullName evidence="4">DUF4394 domain-containing protein</fullName>
    </submittedName>
</protein>
<feature type="signal peptide" evidence="1">
    <location>
        <begin position="1"/>
        <end position="20"/>
    </location>
</feature>
<evidence type="ECO:0000313" key="5">
    <source>
        <dbReference type="Proteomes" id="UP001589789"/>
    </source>
</evidence>
<accession>A0ABV6IM38</accession>
<dbReference type="EMBL" id="JBHLVZ010000002">
    <property type="protein sequence ID" value="MFC0384668.1"/>
    <property type="molecule type" value="Genomic_DNA"/>
</dbReference>
<sequence>MHFTRKHRSARAALFGSALAAGLGATPLAAAPIIGVAGPNTLIGFDSTAPSAVTSTLTVTGLNGDPIRGIDTRPATGQLYALGQSGSLFTIDTGTGAATRVAGPAVPVTGSDLDLGVGFNPVPGALRVVTATDQNLRVNVTTGVTAVDGPLAFAAGDPNAGANPLVTAVAYTNQVPGVVTSTTLYGIDAGTGSLVLQNPPNNGTLTTIGSLGLGLFANGTGVGFDIDGATGDAFASLTTLTGANALYSIDLTTGAASLLGAFGNNSLRDIATGQLGPVAVPEPASMALLGMGLLGLAMARRRRGGRA</sequence>
<feature type="domain" description="DUF4394" evidence="3">
    <location>
        <begin position="41"/>
        <end position="271"/>
    </location>
</feature>
<evidence type="ECO:0000259" key="2">
    <source>
        <dbReference type="Pfam" id="PF07589"/>
    </source>
</evidence>
<dbReference type="Proteomes" id="UP001589789">
    <property type="component" value="Unassembled WGS sequence"/>
</dbReference>
<dbReference type="Pfam" id="PF07589">
    <property type="entry name" value="PEP-CTERM"/>
    <property type="match status" value="1"/>
</dbReference>
<evidence type="ECO:0000259" key="3">
    <source>
        <dbReference type="Pfam" id="PF14339"/>
    </source>
</evidence>
<proteinExistence type="predicted"/>
<dbReference type="NCBIfam" id="TIGR02595">
    <property type="entry name" value="PEP_CTERM"/>
    <property type="match status" value="1"/>
</dbReference>
<dbReference type="RefSeq" id="WP_377048740.1">
    <property type="nucleotide sequence ID" value="NZ_JBHLVZ010000002.1"/>
</dbReference>
<evidence type="ECO:0000256" key="1">
    <source>
        <dbReference type="SAM" id="SignalP"/>
    </source>
</evidence>
<feature type="chain" id="PRO_5046633712" evidence="1">
    <location>
        <begin position="21"/>
        <end position="307"/>
    </location>
</feature>
<dbReference type="InterPro" id="IPR025507">
    <property type="entry name" value="DUF4394"/>
</dbReference>
<feature type="domain" description="Ice-binding protein C-terminal" evidence="2">
    <location>
        <begin position="279"/>
        <end position="302"/>
    </location>
</feature>
<keyword evidence="5" id="KW-1185">Reference proteome</keyword>
<dbReference type="Pfam" id="PF14339">
    <property type="entry name" value="DUF4394"/>
    <property type="match status" value="1"/>
</dbReference>